<keyword evidence="2" id="KW-1185">Reference proteome</keyword>
<proteinExistence type="predicted"/>
<accession>A0A1Y1USD8</accession>
<dbReference type="OrthoDB" id="6513042at2759"/>
<name>A0A1Y1USD8_9TREE</name>
<dbReference type="STRING" id="4999.A0A1Y1USD8"/>
<dbReference type="Proteomes" id="UP000193218">
    <property type="component" value="Unassembled WGS sequence"/>
</dbReference>
<dbReference type="GeneID" id="33556217"/>
<dbReference type="InParanoid" id="A0A1Y1USD8"/>
<dbReference type="EMBL" id="NBSH01000001">
    <property type="protein sequence ID" value="ORX40933.1"/>
    <property type="molecule type" value="Genomic_DNA"/>
</dbReference>
<organism evidence="1 2">
    <name type="scientific">Kockovaella imperatae</name>
    <dbReference type="NCBI Taxonomy" id="4999"/>
    <lineage>
        <taxon>Eukaryota</taxon>
        <taxon>Fungi</taxon>
        <taxon>Dikarya</taxon>
        <taxon>Basidiomycota</taxon>
        <taxon>Agaricomycotina</taxon>
        <taxon>Tremellomycetes</taxon>
        <taxon>Tremellales</taxon>
        <taxon>Cuniculitremaceae</taxon>
        <taxon>Kockovaella</taxon>
    </lineage>
</organism>
<dbReference type="RefSeq" id="XP_021874612.1">
    <property type="nucleotide sequence ID" value="XM_022014409.1"/>
</dbReference>
<dbReference type="AlphaFoldDB" id="A0A1Y1USD8"/>
<gene>
    <name evidence="1" type="ORF">BD324DRAFT_612591</name>
</gene>
<comment type="caution">
    <text evidence="1">The sequence shown here is derived from an EMBL/GenBank/DDBJ whole genome shotgun (WGS) entry which is preliminary data.</text>
</comment>
<evidence type="ECO:0000313" key="2">
    <source>
        <dbReference type="Proteomes" id="UP000193218"/>
    </source>
</evidence>
<sequence length="167" mass="17918">MIQFSRPKKSLASALDPFKRHESTLSSEYMDKGRVPGPAPSRFDAYYRTHDLHGHVPPDAQSVISQAVTSFPMPKGKNYTGYASSVISQQPGETASVAGGPAPSIAFSQFDRLPHEANTDSKARRRLSFGSIAPSDAPTASMYAFGYKAGDDDAQSIAPSQAGMTEF</sequence>
<protein>
    <submittedName>
        <fullName evidence="1">Uncharacterized protein</fullName>
    </submittedName>
</protein>
<evidence type="ECO:0000313" key="1">
    <source>
        <dbReference type="EMBL" id="ORX40933.1"/>
    </source>
</evidence>
<reference evidence="1 2" key="1">
    <citation type="submission" date="2017-03" db="EMBL/GenBank/DDBJ databases">
        <title>Widespread Adenine N6-methylation of Active Genes in Fungi.</title>
        <authorList>
            <consortium name="DOE Joint Genome Institute"/>
            <person name="Mondo S.J."/>
            <person name="Dannebaum R.O."/>
            <person name="Kuo R.C."/>
            <person name="Louie K.B."/>
            <person name="Bewick A.J."/>
            <person name="Labutti K."/>
            <person name="Haridas S."/>
            <person name="Kuo A."/>
            <person name="Salamov A."/>
            <person name="Ahrendt S.R."/>
            <person name="Lau R."/>
            <person name="Bowen B.P."/>
            <person name="Lipzen A."/>
            <person name="Sullivan W."/>
            <person name="Andreopoulos W.B."/>
            <person name="Clum A."/>
            <person name="Lindquist E."/>
            <person name="Daum C."/>
            <person name="Northen T.R."/>
            <person name="Ramamoorthy G."/>
            <person name="Schmitz R.J."/>
            <person name="Gryganskyi A."/>
            <person name="Culley D."/>
            <person name="Magnuson J."/>
            <person name="James T.Y."/>
            <person name="O'Malley M.A."/>
            <person name="Stajich J.E."/>
            <person name="Spatafora J.W."/>
            <person name="Visel A."/>
            <person name="Grigoriev I.V."/>
        </authorList>
    </citation>
    <scope>NUCLEOTIDE SEQUENCE [LARGE SCALE GENOMIC DNA]</scope>
    <source>
        <strain evidence="1 2">NRRL Y-17943</strain>
    </source>
</reference>